<keyword evidence="2" id="KW-1185">Reference proteome</keyword>
<dbReference type="GO" id="GO:0009143">
    <property type="term" value="P:nucleoside triphosphate catabolic process"/>
    <property type="evidence" value="ECO:0007669"/>
    <property type="project" value="InterPro"/>
</dbReference>
<sequence>MSHPERGMQIAKNLKVIDWLKTEILDQIANLFKGLHHANQHLILDSLASLVVVSYVLARRVGISFRELDQAVVSKLREHIREGHQLENWYGDLSSLEQHMNKR</sequence>
<dbReference type="InterPro" id="IPR025984">
    <property type="entry name" value="DCTPP"/>
</dbReference>
<dbReference type="OrthoDB" id="2381770at2"/>
<dbReference type="EMBL" id="FOOK01000005">
    <property type="protein sequence ID" value="SFF78295.1"/>
    <property type="molecule type" value="Genomic_DNA"/>
</dbReference>
<organism evidence="1 2">
    <name type="scientific">Planifilum fulgidum</name>
    <dbReference type="NCBI Taxonomy" id="201973"/>
    <lineage>
        <taxon>Bacteria</taxon>
        <taxon>Bacillati</taxon>
        <taxon>Bacillota</taxon>
        <taxon>Bacilli</taxon>
        <taxon>Bacillales</taxon>
        <taxon>Thermoactinomycetaceae</taxon>
        <taxon>Planifilum</taxon>
    </lineage>
</organism>
<reference evidence="1 2" key="1">
    <citation type="submission" date="2016-10" db="EMBL/GenBank/DDBJ databases">
        <authorList>
            <person name="de Groot N.N."/>
        </authorList>
    </citation>
    <scope>NUCLEOTIDE SEQUENCE [LARGE SCALE GENOMIC DNA]</scope>
    <source>
        <strain evidence="1 2">DSM 44945</strain>
    </source>
</reference>
<dbReference type="Proteomes" id="UP000198661">
    <property type="component" value="Unassembled WGS sequence"/>
</dbReference>
<accession>A0A1I2LG77</accession>
<evidence type="ECO:0000313" key="1">
    <source>
        <dbReference type="EMBL" id="SFF78295.1"/>
    </source>
</evidence>
<evidence type="ECO:0000313" key="2">
    <source>
        <dbReference type="Proteomes" id="UP000198661"/>
    </source>
</evidence>
<protein>
    <submittedName>
        <fullName evidence="1">MazG-like family protein</fullName>
    </submittedName>
</protein>
<proteinExistence type="predicted"/>
<dbReference type="AlphaFoldDB" id="A0A1I2LG77"/>
<name>A0A1I2LG77_9BACL</name>
<dbReference type="STRING" id="201973.SAMN04488025_10535"/>
<dbReference type="GO" id="GO:0047429">
    <property type="term" value="F:nucleoside triphosphate diphosphatase activity"/>
    <property type="evidence" value="ECO:0007669"/>
    <property type="project" value="InterPro"/>
</dbReference>
<dbReference type="RefSeq" id="WP_092036093.1">
    <property type="nucleotide sequence ID" value="NZ_FOOK01000005.1"/>
</dbReference>
<gene>
    <name evidence="1" type="ORF">SAMN04488025_10535</name>
</gene>
<dbReference type="Pfam" id="PF12643">
    <property type="entry name" value="MazG-like"/>
    <property type="match status" value="1"/>
</dbReference>